<dbReference type="SUPFAM" id="SSF51905">
    <property type="entry name" value="FAD/NAD(P)-binding domain"/>
    <property type="match status" value="1"/>
</dbReference>
<organism evidence="4">
    <name type="scientific">marine sediment metagenome</name>
    <dbReference type="NCBI Taxonomy" id="412755"/>
    <lineage>
        <taxon>unclassified sequences</taxon>
        <taxon>metagenomes</taxon>
        <taxon>ecological metagenomes</taxon>
    </lineage>
</organism>
<dbReference type="InterPro" id="IPR023753">
    <property type="entry name" value="FAD/NAD-binding_dom"/>
</dbReference>
<feature type="domain" description="FAD/NAD(P)-binding" evidence="3">
    <location>
        <begin position="6"/>
        <end position="194"/>
    </location>
</feature>
<dbReference type="InterPro" id="IPR036188">
    <property type="entry name" value="FAD/NAD-bd_sf"/>
</dbReference>
<dbReference type="InterPro" id="IPR050097">
    <property type="entry name" value="Ferredoxin-NADP_redctase_2"/>
</dbReference>
<dbReference type="EMBL" id="BARW01009919">
    <property type="protein sequence ID" value="GAI85738.1"/>
    <property type="molecule type" value="Genomic_DNA"/>
</dbReference>
<evidence type="ECO:0000256" key="2">
    <source>
        <dbReference type="ARBA" id="ARBA00023002"/>
    </source>
</evidence>
<dbReference type="Gene3D" id="3.50.50.60">
    <property type="entry name" value="FAD/NAD(P)-binding domain"/>
    <property type="match status" value="2"/>
</dbReference>
<dbReference type="PANTHER" id="PTHR48105">
    <property type="entry name" value="THIOREDOXIN REDUCTASE 1-RELATED-RELATED"/>
    <property type="match status" value="1"/>
</dbReference>
<protein>
    <recommendedName>
        <fullName evidence="3">FAD/NAD(P)-binding domain-containing protein</fullName>
    </recommendedName>
</protein>
<feature type="non-terminal residue" evidence="4">
    <location>
        <position position="1"/>
    </location>
</feature>
<dbReference type="PRINTS" id="PR00368">
    <property type="entry name" value="FADPNR"/>
</dbReference>
<reference evidence="4" key="1">
    <citation type="journal article" date="2014" name="Front. Microbiol.">
        <title>High frequency of phylogenetically diverse reductive dehalogenase-homologous genes in deep subseafloor sedimentary metagenomes.</title>
        <authorList>
            <person name="Kawai M."/>
            <person name="Futagami T."/>
            <person name="Toyoda A."/>
            <person name="Takaki Y."/>
            <person name="Nishi S."/>
            <person name="Hori S."/>
            <person name="Arai W."/>
            <person name="Tsubouchi T."/>
            <person name="Morono Y."/>
            <person name="Uchiyama I."/>
            <person name="Ito T."/>
            <person name="Fujiyama A."/>
            <person name="Inagaki F."/>
            <person name="Takami H."/>
        </authorList>
    </citation>
    <scope>NUCLEOTIDE SEQUENCE</scope>
    <source>
        <strain evidence="4">Expedition CK06-06</strain>
    </source>
</reference>
<evidence type="ECO:0000313" key="4">
    <source>
        <dbReference type="EMBL" id="GAI85738.1"/>
    </source>
</evidence>
<proteinExistence type="predicted"/>
<gene>
    <name evidence="4" type="ORF">S12H4_19746</name>
</gene>
<name>X1RYJ6_9ZZZZ</name>
<dbReference type="Pfam" id="PF07992">
    <property type="entry name" value="Pyr_redox_2"/>
    <property type="match status" value="1"/>
</dbReference>
<keyword evidence="2" id="KW-0560">Oxidoreductase</keyword>
<keyword evidence="1" id="KW-0285">Flavoprotein</keyword>
<dbReference type="PRINTS" id="PR00469">
    <property type="entry name" value="PNDRDTASEII"/>
</dbReference>
<comment type="caution">
    <text evidence="4">The sequence shown here is derived from an EMBL/GenBank/DDBJ whole genome shotgun (WGS) entry which is preliminary data.</text>
</comment>
<accession>X1RYJ6</accession>
<dbReference type="AlphaFoldDB" id="X1RYJ6"/>
<evidence type="ECO:0000256" key="1">
    <source>
        <dbReference type="ARBA" id="ARBA00022630"/>
    </source>
</evidence>
<sequence length="207" mass="22227">EGNFIAKAVIIAGGCSRQKLGIPGEEKFTGKGVSYCATCDAYFFQDKPVAVAGGGNAAITEALHLAKFASKVTVIHRRDRLRATPIVQEKAFSEPRIEFRWNTVVEEIEGGDSVNQIRLRQVQTGEKSALEVAGIFVSIGLKPDTDYLKGVLPLDEAGYIITTDKMETEIPGVFAAGDIRHNSPRQIIAAAGDGATAAIYAEKFIAE</sequence>
<evidence type="ECO:0000259" key="3">
    <source>
        <dbReference type="Pfam" id="PF07992"/>
    </source>
</evidence>
<dbReference type="GO" id="GO:0016491">
    <property type="term" value="F:oxidoreductase activity"/>
    <property type="evidence" value="ECO:0007669"/>
    <property type="project" value="UniProtKB-KW"/>
</dbReference>